<protein>
    <recommendedName>
        <fullName evidence="2">Cytochrome bc1 complex Rieske iron-sulfur subunit</fullName>
    </recommendedName>
    <alternativeName>
        <fullName evidence="8">Cytochrome bc1 reductase complex subunit QcrA</fullName>
    </alternativeName>
</protein>
<comment type="cofactor">
    <cofactor evidence="9">
        <name>[2Fe-2S] cluster</name>
        <dbReference type="ChEBI" id="CHEBI:190135"/>
    </cofactor>
</comment>
<feature type="domain" description="Rieske" evidence="10">
    <location>
        <begin position="42"/>
        <end position="144"/>
    </location>
</feature>
<dbReference type="PANTHER" id="PTHR10134">
    <property type="entry name" value="CYTOCHROME B-C1 COMPLEX SUBUNIT RIESKE, MITOCHONDRIAL"/>
    <property type="match status" value="1"/>
</dbReference>
<dbReference type="Proteomes" id="UP000249324">
    <property type="component" value="Unassembled WGS sequence"/>
</dbReference>
<evidence type="ECO:0000256" key="4">
    <source>
        <dbReference type="ARBA" id="ARBA00022723"/>
    </source>
</evidence>
<dbReference type="PRINTS" id="PR00162">
    <property type="entry name" value="RIESKE"/>
</dbReference>
<evidence type="ECO:0000256" key="3">
    <source>
        <dbReference type="ARBA" id="ARBA00022714"/>
    </source>
</evidence>
<evidence type="ECO:0000313" key="12">
    <source>
        <dbReference type="Proteomes" id="UP000249324"/>
    </source>
</evidence>
<dbReference type="InterPro" id="IPR014349">
    <property type="entry name" value="Rieske_Fe-S_prot"/>
</dbReference>
<keyword evidence="6" id="KW-0411">Iron-sulfur</keyword>
<evidence type="ECO:0000256" key="7">
    <source>
        <dbReference type="ARBA" id="ARBA00023157"/>
    </source>
</evidence>
<accession>A0ABD6FEZ6</accession>
<dbReference type="GO" id="GO:0016705">
    <property type="term" value="F:oxidoreductase activity, acting on paired donors, with incorporation or reduction of molecular oxygen"/>
    <property type="evidence" value="ECO:0007669"/>
    <property type="project" value="UniProtKB-ARBA"/>
</dbReference>
<dbReference type="Pfam" id="PF00355">
    <property type="entry name" value="Rieske"/>
    <property type="match status" value="1"/>
</dbReference>
<dbReference type="InterPro" id="IPR005805">
    <property type="entry name" value="Rieske_Fe-S_prot_C"/>
</dbReference>
<dbReference type="GO" id="GO:0004497">
    <property type="term" value="F:monooxygenase activity"/>
    <property type="evidence" value="ECO:0007669"/>
    <property type="project" value="UniProtKB-ARBA"/>
</dbReference>
<name>A0ABD6FEZ6_9PSEU</name>
<dbReference type="InterPro" id="IPR036922">
    <property type="entry name" value="Rieske_2Fe-2S_sf"/>
</dbReference>
<evidence type="ECO:0000256" key="2">
    <source>
        <dbReference type="ARBA" id="ARBA00015816"/>
    </source>
</evidence>
<gene>
    <name evidence="11" type="ORF">DIU77_009835</name>
</gene>
<dbReference type="GO" id="GO:0046872">
    <property type="term" value="F:metal ion binding"/>
    <property type="evidence" value="ECO:0007669"/>
    <property type="project" value="UniProtKB-KW"/>
</dbReference>
<dbReference type="PROSITE" id="PS51296">
    <property type="entry name" value="RIESKE"/>
    <property type="match status" value="1"/>
</dbReference>
<evidence type="ECO:0000256" key="6">
    <source>
        <dbReference type="ARBA" id="ARBA00023014"/>
    </source>
</evidence>
<dbReference type="GO" id="GO:0051537">
    <property type="term" value="F:2 iron, 2 sulfur cluster binding"/>
    <property type="evidence" value="ECO:0007669"/>
    <property type="project" value="UniProtKB-KW"/>
</dbReference>
<evidence type="ECO:0000256" key="9">
    <source>
        <dbReference type="ARBA" id="ARBA00034078"/>
    </source>
</evidence>
<dbReference type="PROSITE" id="PS51257">
    <property type="entry name" value="PROKAR_LIPOPROTEIN"/>
    <property type="match status" value="1"/>
</dbReference>
<dbReference type="InterPro" id="IPR017941">
    <property type="entry name" value="Rieske_2Fe-2S"/>
</dbReference>
<evidence type="ECO:0000256" key="1">
    <source>
        <dbReference type="ARBA" id="ARBA00002494"/>
    </source>
</evidence>
<proteinExistence type="predicted"/>
<organism evidence="11 12">
    <name type="scientific">Thermocrispum agreste</name>
    <dbReference type="NCBI Taxonomy" id="37925"/>
    <lineage>
        <taxon>Bacteria</taxon>
        <taxon>Bacillati</taxon>
        <taxon>Actinomycetota</taxon>
        <taxon>Actinomycetes</taxon>
        <taxon>Pseudonocardiales</taxon>
        <taxon>Pseudonocardiaceae</taxon>
        <taxon>Thermocrispum</taxon>
    </lineage>
</organism>
<sequence length="147" mass="15821">MSPERHTRRDALTFGVAVGAVGAVSIAGCGSEEPQQPKEPPKRLVKADEVEIGKPKLVKHPNGRMLPGQEFEQIILVRTDEKTVKAYSNLCTHAECLVKPKGKTLHCPCHEADFDPATGEVIQGPPPKPLATIDVHIADGWIMTGSA</sequence>
<dbReference type="SUPFAM" id="SSF50022">
    <property type="entry name" value="ISP domain"/>
    <property type="match status" value="1"/>
</dbReference>
<reference evidence="11 12" key="1">
    <citation type="journal article" date="2021" name="BMC Genomics">
        <title>Genome-resolved metagenome and metatranscriptome analyses of thermophilic composting reveal key bacterial players and their metabolic interactions.</title>
        <authorList>
            <person name="Braga L.P.P."/>
            <person name="Pereira R.V."/>
            <person name="Martins L.F."/>
            <person name="Moura L.M.S."/>
            <person name="Sanchez F.B."/>
            <person name="Patane J.S.L."/>
            <person name="da Silva A.M."/>
            <person name="Setubal J.C."/>
        </authorList>
    </citation>
    <scope>NUCLEOTIDE SEQUENCE [LARGE SCALE GENOMIC DNA]</scope>
    <source>
        <strain evidence="11">ZC4RG45</strain>
    </source>
</reference>
<dbReference type="CDD" id="cd03467">
    <property type="entry name" value="Rieske"/>
    <property type="match status" value="1"/>
</dbReference>
<keyword evidence="7" id="KW-1015">Disulfide bond</keyword>
<dbReference type="Gene3D" id="2.102.10.10">
    <property type="entry name" value="Rieske [2Fe-2S] iron-sulphur domain"/>
    <property type="match status" value="1"/>
</dbReference>
<keyword evidence="3" id="KW-0001">2Fe-2S</keyword>
<evidence type="ECO:0000313" key="11">
    <source>
        <dbReference type="EMBL" id="MFO7192528.1"/>
    </source>
</evidence>
<dbReference type="EMBL" id="QGUI02000106">
    <property type="protein sequence ID" value="MFO7192528.1"/>
    <property type="molecule type" value="Genomic_DNA"/>
</dbReference>
<evidence type="ECO:0000256" key="5">
    <source>
        <dbReference type="ARBA" id="ARBA00023004"/>
    </source>
</evidence>
<keyword evidence="4" id="KW-0479">Metal-binding</keyword>
<evidence type="ECO:0000256" key="8">
    <source>
        <dbReference type="ARBA" id="ARBA00029586"/>
    </source>
</evidence>
<comment type="function">
    <text evidence="1">Iron-sulfur subunit of the cytochrome bc1 complex, an essential component of the respiratory electron transport chain required for ATP synthesis. The bc1 complex catalyzes the oxidation of menaquinol and the reduction of cytochrome c in the respiratory chain. The bc1 complex operates through a Q-cycle mechanism that couples electron transfer to generation of the proton gradient that drives ATP synthesis.</text>
</comment>
<comment type="caution">
    <text evidence="11">The sequence shown here is derived from an EMBL/GenBank/DDBJ whole genome shotgun (WGS) entry which is preliminary data.</text>
</comment>
<keyword evidence="5" id="KW-0408">Iron</keyword>
<evidence type="ECO:0000259" key="10">
    <source>
        <dbReference type="PROSITE" id="PS51296"/>
    </source>
</evidence>
<dbReference type="AlphaFoldDB" id="A0ABD6FEZ6"/>